<organism evidence="4 5">
    <name type="scientific">Knufia obscura</name>
    <dbReference type="NCBI Taxonomy" id="1635080"/>
    <lineage>
        <taxon>Eukaryota</taxon>
        <taxon>Fungi</taxon>
        <taxon>Dikarya</taxon>
        <taxon>Ascomycota</taxon>
        <taxon>Pezizomycotina</taxon>
        <taxon>Eurotiomycetes</taxon>
        <taxon>Chaetothyriomycetidae</taxon>
        <taxon>Chaetothyriales</taxon>
        <taxon>Trichomeriaceae</taxon>
        <taxon>Knufia</taxon>
    </lineage>
</organism>
<sequence>MANESFTLPAWAVYLFLAPIFIFGIWHLNSVFLPPPPPPAMLKGKRVVLLIAHPDDESMFFAPTLLRLADPTLGNHVKVICLSTGNADGLGDTRKKELEAAAVKLGIRSREDVLIMEDERFIDGMKEHWDEKEIAKVLAQAFAPDAVVPDVNDKKAKKKKMSSGEGPKATIDALITFDEHGVSSHPNHIALLHGARQFLSNLMRDHSGYSCPITLYTLSSINIFRKYSFVLDILPTYFTGIVSDIFAGASGKKKVAKRGISKGSKGDRVVFISDVSRYFKARDAMVNAHKSQMVWFRWGWIGIGRYMVVNDLKRIDV</sequence>
<keyword evidence="3" id="KW-0472">Membrane</keyword>
<evidence type="ECO:0000256" key="3">
    <source>
        <dbReference type="SAM" id="Phobius"/>
    </source>
</evidence>
<dbReference type="RefSeq" id="XP_064735735.1">
    <property type="nucleotide sequence ID" value="XM_064870238.1"/>
</dbReference>
<dbReference type="InterPro" id="IPR003737">
    <property type="entry name" value="GlcNAc_PI_deacetylase-related"/>
</dbReference>
<dbReference type="PANTHER" id="PTHR12993:SF11">
    <property type="entry name" value="N-ACETYLGLUCOSAMINYL-PHOSPHATIDYLINOSITOL DE-N-ACETYLASE"/>
    <property type="match status" value="1"/>
</dbReference>
<dbReference type="PANTHER" id="PTHR12993">
    <property type="entry name" value="N-ACETYLGLUCOSAMINYL-PHOSPHATIDYLINOSITOL DE-N-ACETYLASE-RELATED"/>
    <property type="match status" value="1"/>
</dbReference>
<proteinExistence type="inferred from homology"/>
<dbReference type="EMBL" id="JAVHJV010000001">
    <property type="protein sequence ID" value="KAK5947645.1"/>
    <property type="molecule type" value="Genomic_DNA"/>
</dbReference>
<dbReference type="EC" id="3.5.1.89" evidence="2"/>
<evidence type="ECO:0000313" key="4">
    <source>
        <dbReference type="EMBL" id="KAK5947645.1"/>
    </source>
</evidence>
<dbReference type="SUPFAM" id="SSF102588">
    <property type="entry name" value="LmbE-like"/>
    <property type="match status" value="1"/>
</dbReference>
<dbReference type="Proteomes" id="UP001334248">
    <property type="component" value="Unassembled WGS sequence"/>
</dbReference>
<evidence type="ECO:0000313" key="5">
    <source>
        <dbReference type="Proteomes" id="UP001334248"/>
    </source>
</evidence>
<dbReference type="InterPro" id="IPR024078">
    <property type="entry name" value="LmbE-like_dom_sf"/>
</dbReference>
<dbReference type="GeneID" id="89995248"/>
<gene>
    <name evidence="4" type="primary">GPI12</name>
    <name evidence="4" type="ORF">PMZ80_001799</name>
</gene>
<dbReference type="Gene3D" id="3.40.50.10320">
    <property type="entry name" value="LmbE-like"/>
    <property type="match status" value="1"/>
</dbReference>
<keyword evidence="4" id="KW-0378">Hydrolase</keyword>
<keyword evidence="5" id="KW-1185">Reference proteome</keyword>
<dbReference type="Pfam" id="PF02585">
    <property type="entry name" value="PIG-L"/>
    <property type="match status" value="1"/>
</dbReference>
<evidence type="ECO:0000256" key="1">
    <source>
        <dbReference type="ARBA" id="ARBA00006066"/>
    </source>
</evidence>
<keyword evidence="3" id="KW-1133">Transmembrane helix</keyword>
<protein>
    <recommendedName>
        <fullName evidence="2">N-acetylglucosaminylphosphatidylinositol deacetylase</fullName>
        <ecNumber evidence="2">3.5.1.89</ecNumber>
    </recommendedName>
</protein>
<comment type="similarity">
    <text evidence="1">Belongs to the PIGL family.</text>
</comment>
<keyword evidence="3" id="KW-0812">Transmembrane</keyword>
<feature type="transmembrane region" description="Helical" evidence="3">
    <location>
        <begin position="12"/>
        <end position="33"/>
    </location>
</feature>
<reference evidence="4 5" key="1">
    <citation type="journal article" date="2023" name="Res Sq">
        <title>Genomic and morphological characterization of Knufia obscura isolated from the Mars 2020 spacecraft assembly facility.</title>
        <authorList>
            <person name="Chander A.M."/>
            <person name="Teixeira M.M."/>
            <person name="Singh N.K."/>
            <person name="Williams M.P."/>
            <person name="Parker C.W."/>
            <person name="Leo P."/>
            <person name="Stajich J.E."/>
            <person name="Torok T."/>
            <person name="Tighe S."/>
            <person name="Mason C.E."/>
            <person name="Venkateswaran K."/>
        </authorList>
    </citation>
    <scope>NUCLEOTIDE SEQUENCE [LARGE SCALE GENOMIC DNA]</scope>
    <source>
        <strain evidence="4 5">CCFEE 5817</strain>
    </source>
</reference>
<dbReference type="GO" id="GO:0000225">
    <property type="term" value="F:N-acetylglucosaminylphosphatidylinositol deacetylase activity"/>
    <property type="evidence" value="ECO:0007669"/>
    <property type="project" value="UniProtKB-EC"/>
</dbReference>
<accession>A0ABR0S544</accession>
<comment type="caution">
    <text evidence="4">The sequence shown here is derived from an EMBL/GenBank/DDBJ whole genome shotgun (WGS) entry which is preliminary data.</text>
</comment>
<name>A0ABR0S544_9EURO</name>
<evidence type="ECO:0000256" key="2">
    <source>
        <dbReference type="ARBA" id="ARBA00012176"/>
    </source>
</evidence>